<dbReference type="InterPro" id="IPR036249">
    <property type="entry name" value="Thioredoxin-like_sf"/>
</dbReference>
<sequence>MKQVRLLLFLFIPSISWGQSYEEKVAVSKALIGKPVQAHTFYTLDKQSFSFQNLQGEFIVAYFFASWCSPCYGTLENLDKAIKNTPPTVRIVAVSLDEDWIKLKRMLAKTGFSGEVWKSADAKSVLRERLFANYSGSLPYIIRVDQQGILIEGGSEVKTSEQWSAIISQNASLNEASKI</sequence>
<dbReference type="Gene3D" id="3.40.30.10">
    <property type="entry name" value="Glutaredoxin"/>
    <property type="match status" value="1"/>
</dbReference>
<reference evidence="2 3" key="1">
    <citation type="submission" date="2020-03" db="EMBL/GenBank/DDBJ databases">
        <title>Alteromonas ponticola sp. nov., isolated from seawater.</title>
        <authorList>
            <person name="Yoon J.-H."/>
            <person name="Kim Y.-O."/>
        </authorList>
    </citation>
    <scope>NUCLEOTIDE SEQUENCE [LARGE SCALE GENOMIC DNA]</scope>
    <source>
        <strain evidence="2 3">MYP5</strain>
    </source>
</reference>
<keyword evidence="3" id="KW-1185">Reference proteome</keyword>
<evidence type="ECO:0000259" key="1">
    <source>
        <dbReference type="Pfam" id="PF13905"/>
    </source>
</evidence>
<accession>A0ABX1R099</accession>
<proteinExistence type="predicted"/>
<dbReference type="PANTHER" id="PTHR42852:SF13">
    <property type="entry name" value="PROTEIN DIPZ"/>
    <property type="match status" value="1"/>
</dbReference>
<dbReference type="PANTHER" id="PTHR42852">
    <property type="entry name" value="THIOL:DISULFIDE INTERCHANGE PROTEIN DSBE"/>
    <property type="match status" value="1"/>
</dbReference>
<name>A0ABX1R099_9ALTE</name>
<gene>
    <name evidence="2" type="ORF">HCJ96_01465</name>
</gene>
<dbReference type="SUPFAM" id="SSF52833">
    <property type="entry name" value="Thioredoxin-like"/>
    <property type="match status" value="1"/>
</dbReference>
<dbReference type="CDD" id="cd02966">
    <property type="entry name" value="TlpA_like_family"/>
    <property type="match status" value="1"/>
</dbReference>
<dbReference type="InterPro" id="IPR012336">
    <property type="entry name" value="Thioredoxin-like_fold"/>
</dbReference>
<protein>
    <submittedName>
        <fullName evidence="2">TlpA family protein disulfide reductase</fullName>
    </submittedName>
</protein>
<organism evidence="2 3">
    <name type="scientific">Alteromonas ponticola</name>
    <dbReference type="NCBI Taxonomy" id="2720613"/>
    <lineage>
        <taxon>Bacteria</taxon>
        <taxon>Pseudomonadati</taxon>
        <taxon>Pseudomonadota</taxon>
        <taxon>Gammaproteobacteria</taxon>
        <taxon>Alteromonadales</taxon>
        <taxon>Alteromonadaceae</taxon>
        <taxon>Alteromonas/Salinimonas group</taxon>
        <taxon>Alteromonas</taxon>
    </lineage>
</organism>
<evidence type="ECO:0000313" key="2">
    <source>
        <dbReference type="EMBL" id="NMH58693.1"/>
    </source>
</evidence>
<dbReference type="EMBL" id="JAATNW010000001">
    <property type="protein sequence ID" value="NMH58693.1"/>
    <property type="molecule type" value="Genomic_DNA"/>
</dbReference>
<comment type="caution">
    <text evidence="2">The sequence shown here is derived from an EMBL/GenBank/DDBJ whole genome shotgun (WGS) entry which is preliminary data.</text>
</comment>
<dbReference type="InterPro" id="IPR050553">
    <property type="entry name" value="Thioredoxin_ResA/DsbE_sf"/>
</dbReference>
<dbReference type="RefSeq" id="WP_169209248.1">
    <property type="nucleotide sequence ID" value="NZ_JAATNW010000001.1"/>
</dbReference>
<dbReference type="Proteomes" id="UP000709336">
    <property type="component" value="Unassembled WGS sequence"/>
</dbReference>
<feature type="domain" description="Thioredoxin-like fold" evidence="1">
    <location>
        <begin position="57"/>
        <end position="147"/>
    </location>
</feature>
<evidence type="ECO:0000313" key="3">
    <source>
        <dbReference type="Proteomes" id="UP000709336"/>
    </source>
</evidence>
<dbReference type="Pfam" id="PF13905">
    <property type="entry name" value="Thioredoxin_8"/>
    <property type="match status" value="1"/>
</dbReference>